<keyword evidence="3 6" id="KW-0812">Transmembrane</keyword>
<evidence type="ECO:0000256" key="6">
    <source>
        <dbReference type="SAM" id="Phobius"/>
    </source>
</evidence>
<evidence type="ECO:0000256" key="2">
    <source>
        <dbReference type="ARBA" id="ARBA00022448"/>
    </source>
</evidence>
<accession>K9ECG4</accession>
<dbReference type="Pfam" id="PF07690">
    <property type="entry name" value="MFS_1"/>
    <property type="match status" value="1"/>
</dbReference>
<keyword evidence="5 6" id="KW-0472">Membrane</keyword>
<evidence type="ECO:0000256" key="4">
    <source>
        <dbReference type="ARBA" id="ARBA00022989"/>
    </source>
</evidence>
<keyword evidence="4 6" id="KW-1133">Transmembrane helix</keyword>
<keyword evidence="2" id="KW-0813">Transport</keyword>
<dbReference type="eggNOG" id="COG2271">
    <property type="taxonomic scope" value="Bacteria"/>
</dbReference>
<evidence type="ECO:0000313" key="9">
    <source>
        <dbReference type="Proteomes" id="UP000009875"/>
    </source>
</evidence>
<protein>
    <recommendedName>
        <fullName evidence="7">Major facilitator superfamily (MFS) profile domain-containing protein</fullName>
    </recommendedName>
</protein>
<feature type="transmembrane region" description="Helical" evidence="6">
    <location>
        <begin position="149"/>
        <end position="169"/>
    </location>
</feature>
<feature type="transmembrane region" description="Helical" evidence="6">
    <location>
        <begin position="121"/>
        <end position="142"/>
    </location>
</feature>
<dbReference type="InterPro" id="IPR036259">
    <property type="entry name" value="MFS_trans_sf"/>
</dbReference>
<organism evidence="8 9">
    <name type="scientific">Alloiococcus otitis ATCC 51267</name>
    <dbReference type="NCBI Taxonomy" id="883081"/>
    <lineage>
        <taxon>Bacteria</taxon>
        <taxon>Bacillati</taxon>
        <taxon>Bacillota</taxon>
        <taxon>Bacilli</taxon>
        <taxon>Lactobacillales</taxon>
        <taxon>Carnobacteriaceae</taxon>
        <taxon>Alloiococcus</taxon>
    </lineage>
</organism>
<evidence type="ECO:0000256" key="5">
    <source>
        <dbReference type="ARBA" id="ARBA00023136"/>
    </source>
</evidence>
<dbReference type="GO" id="GO:0022857">
    <property type="term" value="F:transmembrane transporter activity"/>
    <property type="evidence" value="ECO:0007669"/>
    <property type="project" value="InterPro"/>
</dbReference>
<keyword evidence="9" id="KW-1185">Reference proteome</keyword>
<proteinExistence type="predicted"/>
<reference evidence="8 9" key="1">
    <citation type="submission" date="2012-09" db="EMBL/GenBank/DDBJ databases">
        <title>The Genome Sequence of Alloiococcus otitis ATCC 51267.</title>
        <authorList>
            <consortium name="The Broad Institute Genome Sequencing Platform"/>
            <person name="Earl A."/>
            <person name="Ward D."/>
            <person name="Feldgarden M."/>
            <person name="Gevers D."/>
            <person name="Huys G."/>
            <person name="Walker B."/>
            <person name="Young S.K."/>
            <person name="Zeng Q."/>
            <person name="Gargeya S."/>
            <person name="Fitzgerald M."/>
            <person name="Haas B."/>
            <person name="Abouelleil A."/>
            <person name="Alvarado L."/>
            <person name="Arachchi H.M."/>
            <person name="Berlin A.M."/>
            <person name="Chapman S.B."/>
            <person name="Goldberg J."/>
            <person name="Griggs A."/>
            <person name="Gujja S."/>
            <person name="Hansen M."/>
            <person name="Howarth C."/>
            <person name="Imamovic A."/>
            <person name="Larimer J."/>
            <person name="McCowen C."/>
            <person name="Montmayeur A."/>
            <person name="Murphy C."/>
            <person name="Neiman D."/>
            <person name="Pearson M."/>
            <person name="Priest M."/>
            <person name="Roberts A."/>
            <person name="Saif S."/>
            <person name="Shea T."/>
            <person name="Sisk P."/>
            <person name="Sykes S."/>
            <person name="Wortman J."/>
            <person name="Nusbaum C."/>
            <person name="Birren B."/>
        </authorList>
    </citation>
    <scope>NUCLEOTIDE SEQUENCE [LARGE SCALE GENOMIC DNA]</scope>
    <source>
        <strain evidence="8 9">ATCC 51267</strain>
    </source>
</reference>
<dbReference type="Proteomes" id="UP000009875">
    <property type="component" value="Unassembled WGS sequence"/>
</dbReference>
<sequence>MIDLMMCHDFRRDHLENRTRKHWLVLLAACGMAASSLGINMNAMGVFYQPIADDLGLYVGTVAFQTTVAAIFLAIIGTFVHRILSWFRFRQMAVFGAILAGLSIASISLVSSPFLFNLLGVLRGIGSGLISVVPFTLLINNWFEEKNGLALSIATSFAGLVGVILSPVMTWCISQFGWRTSAVITGVLFIFFNLPILLMGVRLNPRDEGLLAYGETSLPDRDLVGERPLELTPNQSFNYTSPLFLSLVFIALFYPLVNRTFPKPTRLCLVEGFQLGIWG</sequence>
<dbReference type="PROSITE" id="PS50850">
    <property type="entry name" value="MFS"/>
    <property type="match status" value="1"/>
</dbReference>
<dbReference type="PANTHER" id="PTHR11360">
    <property type="entry name" value="MONOCARBOXYLATE TRANSPORTER"/>
    <property type="match status" value="1"/>
</dbReference>
<comment type="caution">
    <text evidence="8">The sequence shown here is derived from an EMBL/GenBank/DDBJ whole genome shotgun (WGS) entry which is preliminary data.</text>
</comment>
<feature type="transmembrane region" description="Helical" evidence="6">
    <location>
        <begin position="55"/>
        <end position="80"/>
    </location>
</feature>
<feature type="transmembrane region" description="Helical" evidence="6">
    <location>
        <begin position="181"/>
        <end position="201"/>
    </location>
</feature>
<dbReference type="EMBL" id="AGXA01000019">
    <property type="protein sequence ID" value="EKU93531.1"/>
    <property type="molecule type" value="Genomic_DNA"/>
</dbReference>
<dbReference type="InterPro" id="IPR011701">
    <property type="entry name" value="MFS"/>
</dbReference>
<dbReference type="GO" id="GO:0005886">
    <property type="term" value="C:plasma membrane"/>
    <property type="evidence" value="ECO:0007669"/>
    <property type="project" value="UniProtKB-SubCell"/>
</dbReference>
<dbReference type="PANTHER" id="PTHR11360:SF284">
    <property type="entry name" value="EG:103B4.3 PROTEIN-RELATED"/>
    <property type="match status" value="1"/>
</dbReference>
<name>K9ECG4_9LACT</name>
<dbReference type="Gene3D" id="1.20.1250.20">
    <property type="entry name" value="MFS general substrate transporter like domains"/>
    <property type="match status" value="1"/>
</dbReference>
<dbReference type="STRING" id="883081.HMPREF9698_00947"/>
<evidence type="ECO:0000256" key="1">
    <source>
        <dbReference type="ARBA" id="ARBA00004651"/>
    </source>
</evidence>
<dbReference type="HOGENOM" id="CLU_996182_0_0_9"/>
<comment type="subcellular location">
    <subcellularLocation>
        <location evidence="1">Cell membrane</location>
        <topology evidence="1">Multi-pass membrane protein</topology>
    </subcellularLocation>
</comment>
<dbReference type="AlphaFoldDB" id="K9ECG4"/>
<dbReference type="SUPFAM" id="SSF103473">
    <property type="entry name" value="MFS general substrate transporter"/>
    <property type="match status" value="1"/>
</dbReference>
<dbReference type="InterPro" id="IPR020846">
    <property type="entry name" value="MFS_dom"/>
</dbReference>
<evidence type="ECO:0000259" key="7">
    <source>
        <dbReference type="PROSITE" id="PS50850"/>
    </source>
</evidence>
<feature type="transmembrane region" description="Helical" evidence="6">
    <location>
        <begin position="237"/>
        <end position="257"/>
    </location>
</feature>
<feature type="transmembrane region" description="Helical" evidence="6">
    <location>
        <begin position="21"/>
        <end position="43"/>
    </location>
</feature>
<dbReference type="InterPro" id="IPR050327">
    <property type="entry name" value="Proton-linked_MCT"/>
</dbReference>
<evidence type="ECO:0000256" key="3">
    <source>
        <dbReference type="ARBA" id="ARBA00022692"/>
    </source>
</evidence>
<evidence type="ECO:0000313" key="8">
    <source>
        <dbReference type="EMBL" id="EKU93531.1"/>
    </source>
</evidence>
<dbReference type="OrthoDB" id="182417at2"/>
<feature type="domain" description="Major facilitator superfamily (MFS) profile" evidence="7">
    <location>
        <begin position="24"/>
        <end position="279"/>
    </location>
</feature>
<gene>
    <name evidence="8" type="ORF">HMPREF9698_00947</name>
</gene>
<feature type="transmembrane region" description="Helical" evidence="6">
    <location>
        <begin position="92"/>
        <end position="115"/>
    </location>
</feature>